<accession>A0A2A9PEP6</accession>
<feature type="region of interest" description="Disordered" evidence="1">
    <location>
        <begin position="65"/>
        <end position="95"/>
    </location>
</feature>
<feature type="compositionally biased region" description="Basic and acidic residues" evidence="1">
    <location>
        <begin position="77"/>
        <end position="89"/>
    </location>
</feature>
<keyword evidence="3" id="KW-1185">Reference proteome</keyword>
<sequence length="95" mass="10489">MLSSNSGIERASDQTHVRPSRLPVCKPSAVCRLPFAAYRLPPARPRVHKIRDAVVVVGHACKEGMERGTKGGKRGRERMEGSHETEDGRQTILNT</sequence>
<dbReference type="AlphaFoldDB" id="A0A2A9PEP6"/>
<feature type="region of interest" description="Disordered" evidence="1">
    <location>
        <begin position="1"/>
        <end position="21"/>
    </location>
</feature>
<protein>
    <submittedName>
        <fullName evidence="2">Uncharacterized protein</fullName>
    </submittedName>
</protein>
<reference evidence="2 3" key="2">
    <citation type="journal article" date="2017" name="Sci. Rep.">
        <title>Ant-infecting Ophiocordyceps genomes reveal a high diversity of potential behavioral manipulation genes and a possible major role for enterotoxins.</title>
        <authorList>
            <person name="de Bekker C."/>
            <person name="Ohm R.A."/>
            <person name="Evans H.C."/>
            <person name="Brachmann A."/>
            <person name="Hughes D.P."/>
        </authorList>
    </citation>
    <scope>NUCLEOTIDE SEQUENCE [LARGE SCALE GENOMIC DNA]</scope>
    <source>
        <strain evidence="2 3">SC16a</strain>
    </source>
</reference>
<proteinExistence type="predicted"/>
<dbReference type="EMBL" id="LAZP02000195">
    <property type="protein sequence ID" value="PFH59481.1"/>
    <property type="molecule type" value="Genomic_DNA"/>
</dbReference>
<evidence type="ECO:0000313" key="2">
    <source>
        <dbReference type="EMBL" id="PFH59481.1"/>
    </source>
</evidence>
<organism evidence="2 3">
    <name type="scientific">Ophiocordyceps unilateralis</name>
    <name type="common">Zombie-ant fungus</name>
    <name type="synonym">Torrubia unilateralis</name>
    <dbReference type="NCBI Taxonomy" id="268505"/>
    <lineage>
        <taxon>Eukaryota</taxon>
        <taxon>Fungi</taxon>
        <taxon>Dikarya</taxon>
        <taxon>Ascomycota</taxon>
        <taxon>Pezizomycotina</taxon>
        <taxon>Sordariomycetes</taxon>
        <taxon>Hypocreomycetidae</taxon>
        <taxon>Hypocreales</taxon>
        <taxon>Ophiocordycipitaceae</taxon>
        <taxon>Ophiocordyceps</taxon>
    </lineage>
</organism>
<evidence type="ECO:0000256" key="1">
    <source>
        <dbReference type="SAM" id="MobiDB-lite"/>
    </source>
</evidence>
<evidence type="ECO:0000313" key="3">
    <source>
        <dbReference type="Proteomes" id="UP000037136"/>
    </source>
</evidence>
<comment type="caution">
    <text evidence="2">The sequence shown here is derived from an EMBL/GenBank/DDBJ whole genome shotgun (WGS) entry which is preliminary data.</text>
</comment>
<gene>
    <name evidence="2" type="ORF">XA68_12268</name>
</gene>
<name>A0A2A9PEP6_OPHUN</name>
<reference evidence="2 3" key="1">
    <citation type="journal article" date="2015" name="BMC Genomics">
        <title>Gene expression during zombie ant biting behavior reflects the complexity underlying fungal parasitic behavioral manipulation.</title>
        <authorList>
            <person name="de Bekker C."/>
            <person name="Ohm R.A."/>
            <person name="Loreto R.G."/>
            <person name="Sebastian A."/>
            <person name="Albert I."/>
            <person name="Merrow M."/>
            <person name="Brachmann A."/>
            <person name="Hughes D.P."/>
        </authorList>
    </citation>
    <scope>NUCLEOTIDE SEQUENCE [LARGE SCALE GENOMIC DNA]</scope>
    <source>
        <strain evidence="2 3">SC16a</strain>
    </source>
</reference>
<dbReference type="Proteomes" id="UP000037136">
    <property type="component" value="Unassembled WGS sequence"/>
</dbReference>